<dbReference type="EMBL" id="PQXJ01000337">
    <property type="protein sequence ID" value="TGO52038.1"/>
    <property type="molecule type" value="Genomic_DNA"/>
</dbReference>
<dbReference type="OrthoDB" id="5419927at2759"/>
<sequence>MHLQSYGNQHVQPTPRPLPPKVGIMKFWDKIFPSALICLRACEEPYDHRKSEFEIWTSQIWVDIHGRLEDARETYEHRATAANKAENLLNKARIRLRTGMDRCTGPLKQAAQFVPDIDIASPIVGADKVLLVKVRGEINDGFDDLFTGIAFIDIDFYVTQFLNDPNIIKASENLVLAIFKAVEGDSYQERLKNSLSDIKSCSQLLKGEGEKSEFHYNGESRRQDRQESTIMVNQMDATNNFLYLLLERYHQSLTEQIYTISRAPSPQPVIQFIYTPEHIWRMLHIPKLDTVDIPHNMSRAASFLFGDNGRAEQLVVHGDFGTNKSESPFSVLCAKLIQALRSQSGFISLVLFCGCHRAPYDDYPGPLNMIRSLLAQILEQVTHIPDTLAHDVNLASVGAGEIQHLCTLFVWLIRQLPATTTIVCMIDSIQFYEQDQYEDDTWVVLDCLLSLADNEDPSVNVRFKILLTSPRPTTRVRKRFQIGISLLNMASITSNEQVPSQERLERQLSDD</sequence>
<evidence type="ECO:0000259" key="2">
    <source>
        <dbReference type="Pfam" id="PF24883"/>
    </source>
</evidence>
<accession>A0A4Z1HSI5</accession>
<proteinExistence type="predicted"/>
<dbReference type="AlphaFoldDB" id="A0A4Z1HSI5"/>
<dbReference type="Proteomes" id="UP000297452">
    <property type="component" value="Unassembled WGS sequence"/>
</dbReference>
<evidence type="ECO:0000313" key="3">
    <source>
        <dbReference type="EMBL" id="TGO52038.1"/>
    </source>
</evidence>
<evidence type="ECO:0000256" key="1">
    <source>
        <dbReference type="ARBA" id="ARBA00022737"/>
    </source>
</evidence>
<dbReference type="Pfam" id="PF24883">
    <property type="entry name" value="NPHP3_N"/>
    <property type="match status" value="1"/>
</dbReference>
<dbReference type="PANTHER" id="PTHR40619">
    <property type="entry name" value="FUNGAL STAND N-TERMINAL GOODBYE DOMAIN-CONTAINING PROTEIN"/>
    <property type="match status" value="1"/>
</dbReference>
<reference evidence="3 4" key="1">
    <citation type="submission" date="2017-12" db="EMBL/GenBank/DDBJ databases">
        <title>Comparative genomics of Botrytis spp.</title>
        <authorList>
            <person name="Valero-Jimenez C.A."/>
            <person name="Tapia P."/>
            <person name="Veloso J."/>
            <person name="Silva-Moreno E."/>
            <person name="Staats M."/>
            <person name="Valdes J.H."/>
            <person name="Van Kan J.A.L."/>
        </authorList>
    </citation>
    <scope>NUCLEOTIDE SEQUENCE [LARGE SCALE GENOMIC DNA]</scope>
    <source>
        <strain evidence="3 4">MUCL2120</strain>
    </source>
</reference>
<feature type="domain" description="Nephrocystin 3-like N-terminal" evidence="2">
    <location>
        <begin position="312"/>
        <end position="469"/>
    </location>
</feature>
<keyword evidence="1" id="KW-0677">Repeat</keyword>
<comment type="caution">
    <text evidence="3">The sequence shown here is derived from an EMBL/GenBank/DDBJ whole genome shotgun (WGS) entry which is preliminary data.</text>
</comment>
<gene>
    <name evidence="3" type="ORF">BOTNAR_0337g00030</name>
</gene>
<name>A0A4Z1HSI5_9HELO</name>
<evidence type="ECO:0000313" key="4">
    <source>
        <dbReference type="Proteomes" id="UP000297452"/>
    </source>
</evidence>
<dbReference type="STRING" id="278944.A0A4Z1HSI5"/>
<dbReference type="InterPro" id="IPR056884">
    <property type="entry name" value="NPHP3-like_N"/>
</dbReference>
<dbReference type="PANTHER" id="PTHR40619:SF3">
    <property type="entry name" value="FUNGAL STAND N-TERMINAL GOODBYE DOMAIN-CONTAINING PROTEIN"/>
    <property type="match status" value="1"/>
</dbReference>
<organism evidence="3 4">
    <name type="scientific">Botryotinia narcissicola</name>
    <dbReference type="NCBI Taxonomy" id="278944"/>
    <lineage>
        <taxon>Eukaryota</taxon>
        <taxon>Fungi</taxon>
        <taxon>Dikarya</taxon>
        <taxon>Ascomycota</taxon>
        <taxon>Pezizomycotina</taxon>
        <taxon>Leotiomycetes</taxon>
        <taxon>Helotiales</taxon>
        <taxon>Sclerotiniaceae</taxon>
        <taxon>Botryotinia</taxon>
    </lineage>
</organism>
<keyword evidence="4" id="KW-1185">Reference proteome</keyword>
<protein>
    <recommendedName>
        <fullName evidence="2">Nephrocystin 3-like N-terminal domain-containing protein</fullName>
    </recommendedName>
</protein>